<comment type="caution">
    <text evidence="2">The sequence shown here is derived from an EMBL/GenBank/DDBJ whole genome shotgun (WGS) entry which is preliminary data.</text>
</comment>
<protein>
    <submittedName>
        <fullName evidence="2">Uncharacterized protein</fullName>
    </submittedName>
</protein>
<gene>
    <name evidence="2" type="ORF">K2173_012640</name>
</gene>
<dbReference type="AlphaFoldDB" id="A0AAV8S789"/>
<reference evidence="2 3" key="1">
    <citation type="submission" date="2021-09" db="EMBL/GenBank/DDBJ databases">
        <title>Genomic insights and catalytic innovation underlie evolution of tropane alkaloids biosynthesis.</title>
        <authorList>
            <person name="Wang Y.-J."/>
            <person name="Tian T."/>
            <person name="Huang J.-P."/>
            <person name="Huang S.-X."/>
        </authorList>
    </citation>
    <scope>NUCLEOTIDE SEQUENCE [LARGE SCALE GENOMIC DNA]</scope>
    <source>
        <strain evidence="2">KIB-2018</strain>
        <tissue evidence="2">Leaf</tissue>
    </source>
</reference>
<evidence type="ECO:0000256" key="1">
    <source>
        <dbReference type="SAM" id="MobiDB-lite"/>
    </source>
</evidence>
<evidence type="ECO:0000313" key="2">
    <source>
        <dbReference type="EMBL" id="KAJ8748056.1"/>
    </source>
</evidence>
<feature type="region of interest" description="Disordered" evidence="1">
    <location>
        <begin position="1"/>
        <end position="30"/>
    </location>
</feature>
<dbReference type="Proteomes" id="UP001159364">
    <property type="component" value="Unassembled WGS sequence"/>
</dbReference>
<evidence type="ECO:0000313" key="3">
    <source>
        <dbReference type="Proteomes" id="UP001159364"/>
    </source>
</evidence>
<sequence>MEALDPEGQPSKKGRTRKRDEEPFPTKQTYSAAVVGVFGEEDSASLLNWLEDESVEVAAGDITTSTGEHNGTPDGTGSVYGPWIHVQRKPSRVAQTRQGNLGENPAKSTIVNRSHPTVRSHATTKAATTIRGGSHFHILEQGEDRGEAPPAASEITYHITSSSFGQQLDVSNLVGIGQPIFKGLKNSTANPSRHSKSSSKCKSIVTTQ</sequence>
<name>A0AAV8S789_9ROSI</name>
<feature type="region of interest" description="Disordered" evidence="1">
    <location>
        <begin position="184"/>
        <end position="208"/>
    </location>
</feature>
<proteinExistence type="predicted"/>
<organism evidence="2 3">
    <name type="scientific">Erythroxylum novogranatense</name>
    <dbReference type="NCBI Taxonomy" id="1862640"/>
    <lineage>
        <taxon>Eukaryota</taxon>
        <taxon>Viridiplantae</taxon>
        <taxon>Streptophyta</taxon>
        <taxon>Embryophyta</taxon>
        <taxon>Tracheophyta</taxon>
        <taxon>Spermatophyta</taxon>
        <taxon>Magnoliopsida</taxon>
        <taxon>eudicotyledons</taxon>
        <taxon>Gunneridae</taxon>
        <taxon>Pentapetalae</taxon>
        <taxon>rosids</taxon>
        <taxon>fabids</taxon>
        <taxon>Malpighiales</taxon>
        <taxon>Erythroxylaceae</taxon>
        <taxon>Erythroxylum</taxon>
    </lineage>
</organism>
<dbReference type="EMBL" id="JAIWQS010000030">
    <property type="protein sequence ID" value="KAJ8748056.1"/>
    <property type="molecule type" value="Genomic_DNA"/>
</dbReference>
<keyword evidence="3" id="KW-1185">Reference proteome</keyword>
<accession>A0AAV8S789</accession>